<dbReference type="EMBL" id="CP001804">
    <property type="protein sequence ID" value="ACY13061.1"/>
    <property type="molecule type" value="Genomic_DNA"/>
</dbReference>
<evidence type="ECO:0000313" key="4">
    <source>
        <dbReference type="EMBL" id="ACY13061.1"/>
    </source>
</evidence>
<accession>D0LK27</accession>
<dbReference type="Pfam" id="PF04379">
    <property type="entry name" value="DUF525"/>
    <property type="match status" value="1"/>
</dbReference>
<dbReference type="InterPro" id="IPR007474">
    <property type="entry name" value="ApaG_domain"/>
</dbReference>
<dbReference type="HAMAP" id="MF_00791">
    <property type="entry name" value="ApaG"/>
    <property type="match status" value="1"/>
</dbReference>
<dbReference type="NCBIfam" id="NF003967">
    <property type="entry name" value="PRK05461.1"/>
    <property type="match status" value="1"/>
</dbReference>
<organism evidence="4 5">
    <name type="scientific">Haliangium ochraceum (strain DSM 14365 / JCM 11303 / SMP-2)</name>
    <dbReference type="NCBI Taxonomy" id="502025"/>
    <lineage>
        <taxon>Bacteria</taxon>
        <taxon>Pseudomonadati</taxon>
        <taxon>Myxococcota</taxon>
        <taxon>Polyangia</taxon>
        <taxon>Haliangiales</taxon>
        <taxon>Kofleriaceae</taxon>
        <taxon>Haliangium</taxon>
    </lineage>
</organism>
<feature type="region of interest" description="Disordered" evidence="2">
    <location>
        <begin position="27"/>
        <end position="73"/>
    </location>
</feature>
<evidence type="ECO:0000259" key="3">
    <source>
        <dbReference type="PROSITE" id="PS51087"/>
    </source>
</evidence>
<dbReference type="PANTHER" id="PTHR47191">
    <property type="entry name" value="OS05G0170800 PROTEIN"/>
    <property type="match status" value="1"/>
</dbReference>
<dbReference type="Proteomes" id="UP000001880">
    <property type="component" value="Chromosome"/>
</dbReference>
<dbReference type="SUPFAM" id="SSF110069">
    <property type="entry name" value="ApaG-like"/>
    <property type="match status" value="1"/>
</dbReference>
<dbReference type="STRING" id="502025.Hoch_0420"/>
<feature type="domain" description="ApaG" evidence="3">
    <location>
        <begin position="82"/>
        <end position="206"/>
    </location>
</feature>
<dbReference type="eggNOG" id="COG2967">
    <property type="taxonomic scope" value="Bacteria"/>
</dbReference>
<evidence type="ECO:0000313" key="5">
    <source>
        <dbReference type="Proteomes" id="UP000001880"/>
    </source>
</evidence>
<dbReference type="InterPro" id="IPR036767">
    <property type="entry name" value="ApaG_sf"/>
</dbReference>
<dbReference type="PANTHER" id="PTHR47191:SF2">
    <property type="entry name" value="OS05G0170800 PROTEIN"/>
    <property type="match status" value="1"/>
</dbReference>
<dbReference type="PROSITE" id="PS51087">
    <property type="entry name" value="APAG"/>
    <property type="match status" value="1"/>
</dbReference>
<dbReference type="HOGENOM" id="CLU_1382415_0_0_7"/>
<reference evidence="4 5" key="1">
    <citation type="journal article" date="2010" name="Stand. Genomic Sci.">
        <title>Complete genome sequence of Haliangium ochraceum type strain (SMP-2).</title>
        <authorList>
            <consortium name="US DOE Joint Genome Institute (JGI-PGF)"/>
            <person name="Ivanova N."/>
            <person name="Daum C."/>
            <person name="Lang E."/>
            <person name="Abt B."/>
            <person name="Kopitz M."/>
            <person name="Saunders E."/>
            <person name="Lapidus A."/>
            <person name="Lucas S."/>
            <person name="Glavina Del Rio T."/>
            <person name="Nolan M."/>
            <person name="Tice H."/>
            <person name="Copeland A."/>
            <person name="Cheng J.F."/>
            <person name="Chen F."/>
            <person name="Bruce D."/>
            <person name="Goodwin L."/>
            <person name="Pitluck S."/>
            <person name="Mavromatis K."/>
            <person name="Pati A."/>
            <person name="Mikhailova N."/>
            <person name="Chen A."/>
            <person name="Palaniappan K."/>
            <person name="Land M."/>
            <person name="Hauser L."/>
            <person name="Chang Y.J."/>
            <person name="Jeffries C.D."/>
            <person name="Detter J.C."/>
            <person name="Brettin T."/>
            <person name="Rohde M."/>
            <person name="Goker M."/>
            <person name="Bristow J."/>
            <person name="Markowitz V."/>
            <person name="Eisen J.A."/>
            <person name="Hugenholtz P."/>
            <person name="Kyrpides N.C."/>
            <person name="Klenk H.P."/>
        </authorList>
    </citation>
    <scope>NUCLEOTIDE SEQUENCE [LARGE SCALE GENOMIC DNA]</scope>
    <source>
        <strain evidence="5">DSM 14365 / CIP 107738 / JCM 11303 / AJ 13395 / SMP-2</strain>
    </source>
</reference>
<keyword evidence="5" id="KW-1185">Reference proteome</keyword>
<dbReference type="OrthoDB" id="9795226at2"/>
<dbReference type="KEGG" id="hoh:Hoch_0420"/>
<dbReference type="InterPro" id="IPR023065">
    <property type="entry name" value="Uncharacterised_ApaG"/>
</dbReference>
<evidence type="ECO:0000256" key="1">
    <source>
        <dbReference type="ARBA" id="ARBA00017693"/>
    </source>
</evidence>
<name>D0LK27_HALO1</name>
<dbReference type="Gene3D" id="2.60.40.1470">
    <property type="entry name" value="ApaG domain"/>
    <property type="match status" value="1"/>
</dbReference>
<dbReference type="InterPro" id="IPR050718">
    <property type="entry name" value="ApaG-like"/>
</dbReference>
<protein>
    <recommendedName>
        <fullName evidence="1">Protein ApaG</fullName>
    </recommendedName>
</protein>
<gene>
    <name evidence="4" type="ordered locus">Hoch_0420</name>
</gene>
<dbReference type="AlphaFoldDB" id="D0LK27"/>
<evidence type="ECO:0000256" key="2">
    <source>
        <dbReference type="SAM" id="MobiDB-lite"/>
    </source>
</evidence>
<sequence length="211" mass="23235">MRRRPKRYLQRLVYRFVSSLLRWQEPEDDDDLAAASGSPPGSDPRARRGAAAAETGDTPLASPAPARQSRAVPTLVAEPTSNVITEGIRVTVRSVYLPNQSEPEDQRHVFAYTVSISNEGQRPAQLRTRHWIITDGNGQVQEVKGPGVVGETPRLTPGQSFQYTSGCVLKTPVGTMHGTYQMYRDDGSQFDAEIAPFTLAMPHSDDGRLMN</sequence>
<proteinExistence type="inferred from homology"/>